<evidence type="ECO:0000256" key="1">
    <source>
        <dbReference type="SAM" id="MobiDB-lite"/>
    </source>
</evidence>
<comment type="caution">
    <text evidence="3">The sequence shown here is derived from an EMBL/GenBank/DDBJ whole genome shotgun (WGS) entry which is preliminary data.</text>
</comment>
<organism evidence="3 4">
    <name type="scientific">Paenibacillus chartarius</name>
    <dbReference type="NCBI Taxonomy" id="747481"/>
    <lineage>
        <taxon>Bacteria</taxon>
        <taxon>Bacillati</taxon>
        <taxon>Bacillota</taxon>
        <taxon>Bacilli</taxon>
        <taxon>Bacillales</taxon>
        <taxon>Paenibacillaceae</taxon>
        <taxon>Paenibacillus</taxon>
    </lineage>
</organism>
<sequence length="145" mass="15659">MTGTIRWNLYGGAVAFVLTFIASITRNIFVTTLLNSFYSFVLVFAIIFLFRFVLHLILNGPGTSVYAESPEAAEAAEDAGTGSNINLATPDDHSLNDLLKPKASHSDGFGDDAGFAPLKPPKLVSQAPELNPEELANALRRMSEE</sequence>
<keyword evidence="2" id="KW-0472">Membrane</keyword>
<protein>
    <submittedName>
        <fullName evidence="3">Uncharacterized protein</fullName>
    </submittedName>
</protein>
<evidence type="ECO:0000313" key="3">
    <source>
        <dbReference type="EMBL" id="MFC0214362.1"/>
    </source>
</evidence>
<name>A0ABV6DP30_9BACL</name>
<dbReference type="RefSeq" id="WP_377471723.1">
    <property type="nucleotide sequence ID" value="NZ_JBHLWN010000071.1"/>
</dbReference>
<dbReference type="Proteomes" id="UP001589776">
    <property type="component" value="Unassembled WGS sequence"/>
</dbReference>
<feature type="transmembrane region" description="Helical" evidence="2">
    <location>
        <begin position="37"/>
        <end position="58"/>
    </location>
</feature>
<evidence type="ECO:0000256" key="2">
    <source>
        <dbReference type="SAM" id="Phobius"/>
    </source>
</evidence>
<feature type="transmembrane region" description="Helical" evidence="2">
    <location>
        <begin position="7"/>
        <end position="25"/>
    </location>
</feature>
<reference evidence="3 4" key="1">
    <citation type="submission" date="2024-09" db="EMBL/GenBank/DDBJ databases">
        <authorList>
            <person name="Sun Q."/>
            <person name="Mori K."/>
        </authorList>
    </citation>
    <scope>NUCLEOTIDE SEQUENCE [LARGE SCALE GENOMIC DNA]</scope>
    <source>
        <strain evidence="3 4">CCM 7759</strain>
    </source>
</reference>
<accession>A0ABV6DP30</accession>
<dbReference type="EMBL" id="JBHLWN010000071">
    <property type="protein sequence ID" value="MFC0214362.1"/>
    <property type="molecule type" value="Genomic_DNA"/>
</dbReference>
<proteinExistence type="predicted"/>
<keyword evidence="2" id="KW-1133">Transmembrane helix</keyword>
<gene>
    <name evidence="3" type="ORF">ACFFK0_18175</name>
</gene>
<keyword evidence="4" id="KW-1185">Reference proteome</keyword>
<evidence type="ECO:0000313" key="4">
    <source>
        <dbReference type="Proteomes" id="UP001589776"/>
    </source>
</evidence>
<keyword evidence="2" id="KW-0812">Transmembrane</keyword>
<feature type="region of interest" description="Disordered" evidence="1">
    <location>
        <begin position="69"/>
        <end position="130"/>
    </location>
</feature>